<comment type="caution">
    <text evidence="2">The sequence shown here is derived from an EMBL/GenBank/DDBJ whole genome shotgun (WGS) entry which is preliminary data.</text>
</comment>
<proteinExistence type="predicted"/>
<accession>A0A2H0U768</accession>
<evidence type="ECO:0000256" key="1">
    <source>
        <dbReference type="SAM" id="MobiDB-lite"/>
    </source>
</evidence>
<dbReference type="Proteomes" id="UP000231379">
    <property type="component" value="Unassembled WGS sequence"/>
</dbReference>
<dbReference type="AlphaFoldDB" id="A0A2H0U768"/>
<reference evidence="3" key="1">
    <citation type="submission" date="2017-09" db="EMBL/GenBank/DDBJ databases">
        <title>Depth-based differentiation of microbial function through sediment-hosted aquifers and enrichment of novel symbionts in the deep terrestrial subsurface.</title>
        <authorList>
            <person name="Probst A.J."/>
            <person name="Ladd B."/>
            <person name="Jarett J.K."/>
            <person name="Geller-Mcgrath D.E."/>
            <person name="Sieber C.M.K."/>
            <person name="Emerson J.B."/>
            <person name="Anantharaman K."/>
            <person name="Thomas B.C."/>
            <person name="Malmstrom R."/>
            <person name="Stieglmeier M."/>
            <person name="Klingl A."/>
            <person name="Woyke T."/>
            <person name="Ryan C.M."/>
            <person name="Banfield J.F."/>
        </authorList>
    </citation>
    <scope>NUCLEOTIDE SEQUENCE [LARGE SCALE GENOMIC DNA]</scope>
</reference>
<feature type="region of interest" description="Disordered" evidence="1">
    <location>
        <begin position="257"/>
        <end position="289"/>
    </location>
</feature>
<dbReference type="EMBL" id="PFBM01000021">
    <property type="protein sequence ID" value="PIR82269.1"/>
    <property type="molecule type" value="Genomic_DNA"/>
</dbReference>
<evidence type="ECO:0000313" key="3">
    <source>
        <dbReference type="Proteomes" id="UP000231379"/>
    </source>
</evidence>
<protein>
    <submittedName>
        <fullName evidence="2">Uncharacterized protein</fullName>
    </submittedName>
</protein>
<sequence>MRWTLVIVFVLVLIVPEAMAVAARCLPPSGKVESIPFTNKAGTLFGAEASIKQQLRGQATALIQDRQKALRGGDGCFDEAVSITENRTIFNPSATLNILVTGQPKDCGCGTGQTPPMLCMEHKGEAVTVSKCDERLAGTIQRVIDTGDVTPLRSLARRAAPSLNTQVRQAEQQAPAQPIVSTTGQVDAGALASMFRKAGVAESDVGKLVKAGQDAPELLKRFLDGEPEVLTQLAERADVVLNPGLSKNVVTIATQQKDAGKMTNGAEQNDTRQDTTFYPRAGASTPAGQAGTMLGALRNILSGGLSGPLNMLRDLISKLSGSRSDRDSGSGSAGSGSGGSTSHSGGENIVPPPVSPVHTLVVQQSSVRRGEPIHISWASVGMSASKLCKVIFSDSSGEELFVAERNEGSGRIETSSDMALGIATVALECTSATTGNTMRRTIPVELL</sequence>
<name>A0A2H0U768_9BACT</name>
<gene>
    <name evidence="2" type="ORF">COU20_03900</name>
</gene>
<feature type="region of interest" description="Disordered" evidence="1">
    <location>
        <begin position="320"/>
        <end position="355"/>
    </location>
</feature>
<organism evidence="2 3">
    <name type="scientific">Candidatus Kaiserbacteria bacterium CG10_big_fil_rev_8_21_14_0_10_59_10</name>
    <dbReference type="NCBI Taxonomy" id="1974612"/>
    <lineage>
        <taxon>Bacteria</taxon>
        <taxon>Candidatus Kaiseribacteriota</taxon>
    </lineage>
</organism>
<evidence type="ECO:0000313" key="2">
    <source>
        <dbReference type="EMBL" id="PIR82269.1"/>
    </source>
</evidence>